<dbReference type="Gene3D" id="1.10.10.10">
    <property type="entry name" value="Winged helix-like DNA-binding domain superfamily/Winged helix DNA-binding domain"/>
    <property type="match status" value="1"/>
</dbReference>
<keyword evidence="2" id="KW-0805">Transcription regulation</keyword>
<sequence length="209" mass="23492">MHPPDTFSSFTDAELVGLMQSGHESAFAAIYDRYWEQLYVSAGKRLGNIMVTQDIVQDIMESIWIKRHALTTQNGSLAPYLFTLLKYRVIDTLANTRKQEVCYHAFGQLLALQEQRILEGLISKELQAHIDLEISAMAANMQKVIRLSREEGNSVAEIALLLSLSEQTVRNLLSQAVKRLKVCVERFYSDQPSQAPSAFIAATIVFLGL</sequence>
<dbReference type="GO" id="GO:0016987">
    <property type="term" value="F:sigma factor activity"/>
    <property type="evidence" value="ECO:0007669"/>
    <property type="project" value="UniProtKB-KW"/>
</dbReference>
<evidence type="ECO:0000256" key="1">
    <source>
        <dbReference type="ARBA" id="ARBA00010641"/>
    </source>
</evidence>
<dbReference type="Gene3D" id="1.10.1740.10">
    <property type="match status" value="1"/>
</dbReference>
<dbReference type="EMBL" id="BKAU01000001">
    <property type="protein sequence ID" value="GEP94568.1"/>
    <property type="molecule type" value="Genomic_DNA"/>
</dbReference>
<keyword evidence="4" id="KW-0804">Transcription</keyword>
<evidence type="ECO:0000313" key="6">
    <source>
        <dbReference type="EMBL" id="GEP94568.1"/>
    </source>
</evidence>
<organism evidence="6 7">
    <name type="scientific">Chitinophaga cymbidii</name>
    <dbReference type="NCBI Taxonomy" id="1096750"/>
    <lineage>
        <taxon>Bacteria</taxon>
        <taxon>Pseudomonadati</taxon>
        <taxon>Bacteroidota</taxon>
        <taxon>Chitinophagia</taxon>
        <taxon>Chitinophagales</taxon>
        <taxon>Chitinophagaceae</taxon>
        <taxon>Chitinophaga</taxon>
    </lineage>
</organism>
<dbReference type="PANTHER" id="PTHR43133">
    <property type="entry name" value="RNA POLYMERASE ECF-TYPE SIGMA FACTO"/>
    <property type="match status" value="1"/>
</dbReference>
<protein>
    <recommendedName>
        <fullName evidence="5">RNA polymerase sigma factor 70 region 4 type 2 domain-containing protein</fullName>
    </recommendedName>
</protein>
<comment type="caution">
    <text evidence="6">The sequence shown here is derived from an EMBL/GenBank/DDBJ whole genome shotgun (WGS) entry which is preliminary data.</text>
</comment>
<evidence type="ECO:0000256" key="4">
    <source>
        <dbReference type="ARBA" id="ARBA00023163"/>
    </source>
</evidence>
<dbReference type="SUPFAM" id="SSF88946">
    <property type="entry name" value="Sigma2 domain of RNA polymerase sigma factors"/>
    <property type="match status" value="1"/>
</dbReference>
<keyword evidence="3" id="KW-0731">Sigma factor</keyword>
<dbReference type="Proteomes" id="UP000321436">
    <property type="component" value="Unassembled WGS sequence"/>
</dbReference>
<dbReference type="PANTHER" id="PTHR43133:SF46">
    <property type="entry name" value="RNA POLYMERASE SIGMA-70 FACTOR ECF SUBFAMILY"/>
    <property type="match status" value="1"/>
</dbReference>
<dbReference type="InterPro" id="IPR013249">
    <property type="entry name" value="RNA_pol_sigma70_r4_t2"/>
</dbReference>
<name>A0A512RFZ6_9BACT</name>
<dbReference type="NCBIfam" id="TIGR02937">
    <property type="entry name" value="sigma70-ECF"/>
    <property type="match status" value="1"/>
</dbReference>
<dbReference type="GO" id="GO:0006352">
    <property type="term" value="P:DNA-templated transcription initiation"/>
    <property type="evidence" value="ECO:0007669"/>
    <property type="project" value="InterPro"/>
</dbReference>
<dbReference type="InterPro" id="IPR036388">
    <property type="entry name" value="WH-like_DNA-bd_sf"/>
</dbReference>
<evidence type="ECO:0000313" key="7">
    <source>
        <dbReference type="Proteomes" id="UP000321436"/>
    </source>
</evidence>
<evidence type="ECO:0000259" key="5">
    <source>
        <dbReference type="Pfam" id="PF08281"/>
    </source>
</evidence>
<dbReference type="AlphaFoldDB" id="A0A512RFZ6"/>
<dbReference type="GO" id="GO:0003677">
    <property type="term" value="F:DNA binding"/>
    <property type="evidence" value="ECO:0007669"/>
    <property type="project" value="InterPro"/>
</dbReference>
<comment type="similarity">
    <text evidence="1">Belongs to the sigma-70 factor family. ECF subfamily.</text>
</comment>
<gene>
    <name evidence="6" type="ORF">CCY01nite_08280</name>
</gene>
<dbReference type="InterPro" id="IPR039425">
    <property type="entry name" value="RNA_pol_sigma-70-like"/>
</dbReference>
<accession>A0A512RFZ6</accession>
<keyword evidence="7" id="KW-1185">Reference proteome</keyword>
<proteinExistence type="inferred from homology"/>
<dbReference type="InterPro" id="IPR013324">
    <property type="entry name" value="RNA_pol_sigma_r3/r4-like"/>
</dbReference>
<dbReference type="InterPro" id="IPR013325">
    <property type="entry name" value="RNA_pol_sigma_r2"/>
</dbReference>
<evidence type="ECO:0000256" key="3">
    <source>
        <dbReference type="ARBA" id="ARBA00023082"/>
    </source>
</evidence>
<dbReference type="SUPFAM" id="SSF88659">
    <property type="entry name" value="Sigma3 and sigma4 domains of RNA polymerase sigma factors"/>
    <property type="match status" value="1"/>
</dbReference>
<evidence type="ECO:0000256" key="2">
    <source>
        <dbReference type="ARBA" id="ARBA00023015"/>
    </source>
</evidence>
<reference evidence="6 7" key="1">
    <citation type="submission" date="2019-07" db="EMBL/GenBank/DDBJ databases">
        <title>Whole genome shotgun sequence of Chitinophaga cymbidii NBRC 109752.</title>
        <authorList>
            <person name="Hosoyama A."/>
            <person name="Uohara A."/>
            <person name="Ohji S."/>
            <person name="Ichikawa N."/>
        </authorList>
    </citation>
    <scope>NUCLEOTIDE SEQUENCE [LARGE SCALE GENOMIC DNA]</scope>
    <source>
        <strain evidence="6 7">NBRC 109752</strain>
    </source>
</reference>
<dbReference type="RefSeq" id="WP_186830885.1">
    <property type="nucleotide sequence ID" value="NZ_BKAU01000001.1"/>
</dbReference>
<dbReference type="InterPro" id="IPR014284">
    <property type="entry name" value="RNA_pol_sigma-70_dom"/>
</dbReference>
<dbReference type="Pfam" id="PF08281">
    <property type="entry name" value="Sigma70_r4_2"/>
    <property type="match status" value="1"/>
</dbReference>
<feature type="domain" description="RNA polymerase sigma factor 70 region 4 type 2" evidence="5">
    <location>
        <begin position="133"/>
        <end position="180"/>
    </location>
</feature>